<dbReference type="KEGG" id="sesp:BN6_75580"/>
<evidence type="ECO:0000256" key="1">
    <source>
        <dbReference type="SAM" id="MobiDB-lite"/>
    </source>
</evidence>
<accession>K0KE16</accession>
<dbReference type="AlphaFoldDB" id="K0KE16"/>
<keyword evidence="3" id="KW-1185">Reference proteome</keyword>
<evidence type="ECO:0000313" key="2">
    <source>
        <dbReference type="EMBL" id="CCH34783.1"/>
    </source>
</evidence>
<proteinExistence type="predicted"/>
<reference evidence="2 3" key="1">
    <citation type="journal article" date="2012" name="BMC Genomics">
        <title>Complete genome sequence of Saccharothrix espanaensis DSM 44229T and comparison to the other completely sequenced Pseudonocardiaceae.</title>
        <authorList>
            <person name="Strobel T."/>
            <person name="Al-Dilaimi A."/>
            <person name="Blom J."/>
            <person name="Gessner A."/>
            <person name="Kalinowski J."/>
            <person name="Luzhetska M."/>
            <person name="Puhler A."/>
            <person name="Szczepanowski R."/>
            <person name="Bechthold A."/>
            <person name="Ruckert C."/>
        </authorList>
    </citation>
    <scope>NUCLEOTIDE SEQUENCE [LARGE SCALE GENOMIC DNA]</scope>
    <source>
        <strain evidence="3">ATCC 51144 / DSM 44229 / JCM 9112 / NBRC 15066 / NRRL 15764</strain>
    </source>
</reference>
<dbReference type="STRING" id="1179773.BN6_75580"/>
<dbReference type="Proteomes" id="UP000006281">
    <property type="component" value="Chromosome"/>
</dbReference>
<name>K0KE16_SACES</name>
<evidence type="ECO:0000313" key="3">
    <source>
        <dbReference type="Proteomes" id="UP000006281"/>
    </source>
</evidence>
<sequence>MESPCAGPRAWIHHQPTREQPRMTSPTCPTIQDPPVIHAVVDEDSEVAAWVIEVSPEYVLTLFADGRSIYTTDSTENALDFVNLAEGLDCRLVPMITRAPSAGRGDEAKLR</sequence>
<gene>
    <name evidence="2" type="ordered locus">BN6_75580</name>
</gene>
<protein>
    <submittedName>
        <fullName evidence="2">Uncharacterized protein</fullName>
    </submittedName>
</protein>
<dbReference type="EMBL" id="HE804045">
    <property type="protein sequence ID" value="CCH34783.1"/>
    <property type="molecule type" value="Genomic_DNA"/>
</dbReference>
<dbReference type="HOGENOM" id="CLU_2156536_0_0_11"/>
<feature type="region of interest" description="Disordered" evidence="1">
    <location>
        <begin position="1"/>
        <end position="30"/>
    </location>
</feature>
<organism evidence="2 3">
    <name type="scientific">Saccharothrix espanaensis (strain ATCC 51144 / DSM 44229 / JCM 9112 / NBRC 15066 / NRRL 15764)</name>
    <dbReference type="NCBI Taxonomy" id="1179773"/>
    <lineage>
        <taxon>Bacteria</taxon>
        <taxon>Bacillati</taxon>
        <taxon>Actinomycetota</taxon>
        <taxon>Actinomycetes</taxon>
        <taxon>Pseudonocardiales</taxon>
        <taxon>Pseudonocardiaceae</taxon>
        <taxon>Saccharothrix</taxon>
    </lineage>
</organism>
<dbReference type="PATRIC" id="fig|1179773.3.peg.7630"/>